<dbReference type="OrthoDB" id="206213at2759"/>
<accession>A0A1I8MAD4</accession>
<dbReference type="InterPro" id="IPR000086">
    <property type="entry name" value="NUDIX_hydrolase_dom"/>
</dbReference>
<protein>
    <recommendedName>
        <fullName evidence="7">Nudix hydrolase domain-containing protein</fullName>
    </recommendedName>
</protein>
<dbReference type="VEuPathDB" id="VectorBase:MDOA002856"/>
<comment type="cofactor">
    <cofactor evidence="2">
        <name>Mg(2+)</name>
        <dbReference type="ChEBI" id="CHEBI:18420"/>
    </cofactor>
</comment>
<dbReference type="PANTHER" id="PTHR12992:SF11">
    <property type="entry name" value="MITOCHONDRIAL COENZYME A DIPHOSPHATASE NUDT8"/>
    <property type="match status" value="1"/>
</dbReference>
<gene>
    <name evidence="8" type="primary">101892116</name>
</gene>
<keyword evidence="4" id="KW-0378">Hydrolase</keyword>
<evidence type="ECO:0000313" key="8">
    <source>
        <dbReference type="EnsemblMetazoa" id="MDOA002856-PA"/>
    </source>
</evidence>
<proteinExistence type="predicted"/>
<evidence type="ECO:0000256" key="3">
    <source>
        <dbReference type="ARBA" id="ARBA00022723"/>
    </source>
</evidence>
<dbReference type="Pfam" id="PF00293">
    <property type="entry name" value="NUDIX"/>
    <property type="match status" value="1"/>
</dbReference>
<evidence type="ECO:0000259" key="7">
    <source>
        <dbReference type="PROSITE" id="PS51462"/>
    </source>
</evidence>
<dbReference type="EnsemblMetazoa" id="MDOA002856-RA">
    <property type="protein sequence ID" value="MDOA002856-PA"/>
    <property type="gene ID" value="MDOA002856"/>
</dbReference>
<dbReference type="STRING" id="7370.A0A1I8MAD4"/>
<reference evidence="8" key="1">
    <citation type="submission" date="2020-05" db="UniProtKB">
        <authorList>
            <consortium name="EnsemblMetazoa"/>
        </authorList>
    </citation>
    <scope>IDENTIFICATION</scope>
    <source>
        <strain evidence="8">Aabys</strain>
    </source>
</reference>
<name>A0A1I8MAD4_MUSDO</name>
<dbReference type="GO" id="GO:0010945">
    <property type="term" value="F:coenzyme A diphosphatase activity"/>
    <property type="evidence" value="ECO:0007669"/>
    <property type="project" value="InterPro"/>
</dbReference>
<dbReference type="CDD" id="cd03426">
    <property type="entry name" value="NUDIX_CoAse_Nudt7"/>
    <property type="match status" value="1"/>
</dbReference>
<dbReference type="SUPFAM" id="SSF55811">
    <property type="entry name" value="Nudix"/>
    <property type="match status" value="1"/>
</dbReference>
<dbReference type="KEGG" id="mde:101892116"/>
<keyword evidence="3" id="KW-0479">Metal-binding</keyword>
<organism evidence="8">
    <name type="scientific">Musca domestica</name>
    <name type="common">House fly</name>
    <dbReference type="NCBI Taxonomy" id="7370"/>
    <lineage>
        <taxon>Eukaryota</taxon>
        <taxon>Metazoa</taxon>
        <taxon>Ecdysozoa</taxon>
        <taxon>Arthropoda</taxon>
        <taxon>Hexapoda</taxon>
        <taxon>Insecta</taxon>
        <taxon>Pterygota</taxon>
        <taxon>Neoptera</taxon>
        <taxon>Endopterygota</taxon>
        <taxon>Diptera</taxon>
        <taxon>Brachycera</taxon>
        <taxon>Muscomorpha</taxon>
        <taxon>Muscoidea</taxon>
        <taxon>Muscidae</taxon>
        <taxon>Musca</taxon>
    </lineage>
</organism>
<dbReference type="PROSITE" id="PS00893">
    <property type="entry name" value="NUDIX_BOX"/>
    <property type="match status" value="1"/>
</dbReference>
<sequence>MAFRIQKTVALLYDSILQNTKRLCHKTAINARQETTTEYVFDDEVLLSKENQQRCLEKMKASAPIGVQLKGNQNEKSFAAVLIAICTDENGRNPSILYTRRARTLRRHMRQISFPGGIQDENEDFITCALRETEEEVGLCRSRVEIWGTGSLMKPPHTAAIMPVIGSVRNFKESELKLNVDEVEEAFTVPISRLAHPQTLHYTQFKSGYSAPVFIVDDKKIWGITGFLTNAFLNCFLPPEMNYLKNRVKYIRPVKVSGDKK</sequence>
<dbReference type="GO" id="GO:0046872">
    <property type="term" value="F:metal ion binding"/>
    <property type="evidence" value="ECO:0007669"/>
    <property type="project" value="UniProtKB-KW"/>
</dbReference>
<keyword evidence="5" id="KW-0460">Magnesium</keyword>
<dbReference type="InterPro" id="IPR020084">
    <property type="entry name" value="NUDIX_hydrolase_CS"/>
</dbReference>
<feature type="domain" description="Nudix hydrolase" evidence="7">
    <location>
        <begin position="76"/>
        <end position="215"/>
    </location>
</feature>
<dbReference type="RefSeq" id="XP_005186389.2">
    <property type="nucleotide sequence ID" value="XM_005186332.4"/>
</dbReference>
<evidence type="ECO:0000256" key="1">
    <source>
        <dbReference type="ARBA" id="ARBA00001936"/>
    </source>
</evidence>
<dbReference type="InterPro" id="IPR045121">
    <property type="entry name" value="CoAse"/>
</dbReference>
<dbReference type="VEuPathDB" id="VectorBase:MDOMA2_003084"/>
<dbReference type="Gene3D" id="3.90.79.10">
    <property type="entry name" value="Nucleoside Triphosphate Pyrophosphohydrolase"/>
    <property type="match status" value="1"/>
</dbReference>
<dbReference type="eggNOG" id="KOG3069">
    <property type="taxonomic scope" value="Eukaryota"/>
</dbReference>
<dbReference type="PROSITE" id="PS51462">
    <property type="entry name" value="NUDIX"/>
    <property type="match status" value="1"/>
</dbReference>
<dbReference type="PANTHER" id="PTHR12992">
    <property type="entry name" value="NUDIX HYDROLASE"/>
    <property type="match status" value="1"/>
</dbReference>
<evidence type="ECO:0000256" key="4">
    <source>
        <dbReference type="ARBA" id="ARBA00022801"/>
    </source>
</evidence>
<evidence type="ECO:0000256" key="5">
    <source>
        <dbReference type="ARBA" id="ARBA00022842"/>
    </source>
</evidence>
<dbReference type="InterPro" id="IPR015797">
    <property type="entry name" value="NUDIX_hydrolase-like_dom_sf"/>
</dbReference>
<evidence type="ECO:0000256" key="2">
    <source>
        <dbReference type="ARBA" id="ARBA00001946"/>
    </source>
</evidence>
<keyword evidence="6" id="KW-0464">Manganese</keyword>
<dbReference type="AlphaFoldDB" id="A0A1I8MAD4"/>
<comment type="cofactor">
    <cofactor evidence="1">
        <name>Mn(2+)</name>
        <dbReference type="ChEBI" id="CHEBI:29035"/>
    </cofactor>
</comment>
<evidence type="ECO:0000256" key="6">
    <source>
        <dbReference type="ARBA" id="ARBA00023211"/>
    </source>
</evidence>